<organism evidence="4">
    <name type="scientific">Caldilineaceae bacterium SB0664_bin_27</name>
    <dbReference type="NCBI Taxonomy" id="2605260"/>
    <lineage>
        <taxon>Bacteria</taxon>
        <taxon>Bacillati</taxon>
        <taxon>Chloroflexota</taxon>
        <taxon>Caldilineae</taxon>
        <taxon>Caldilineales</taxon>
        <taxon>Caldilineaceae</taxon>
    </lineage>
</organism>
<feature type="compositionally biased region" description="Basic and acidic residues" evidence="2">
    <location>
        <begin position="15"/>
        <end position="24"/>
    </location>
</feature>
<proteinExistence type="predicted"/>
<dbReference type="GO" id="GO:0016787">
    <property type="term" value="F:hydrolase activity"/>
    <property type="evidence" value="ECO:0007669"/>
    <property type="project" value="UniProtKB-KW"/>
</dbReference>
<dbReference type="PANTHER" id="PTHR21240:SF28">
    <property type="entry name" value="ISO-OROTATE DECARBOXYLASE (EUROFUNG)"/>
    <property type="match status" value="1"/>
</dbReference>
<feature type="compositionally biased region" description="Polar residues" evidence="2">
    <location>
        <begin position="1"/>
        <end position="11"/>
    </location>
</feature>
<keyword evidence="4" id="KW-0378">Hydrolase</keyword>
<dbReference type="GO" id="GO:0016831">
    <property type="term" value="F:carboxy-lyase activity"/>
    <property type="evidence" value="ECO:0007669"/>
    <property type="project" value="InterPro"/>
</dbReference>
<dbReference type="InterPro" id="IPR032466">
    <property type="entry name" value="Metal_Hydrolase"/>
</dbReference>
<sequence length="391" mass="44476">MTAQFDSTATSERGAVTKDRKNGHDAAGPVASLHQGGRYRAPQDSAIVDTDIHIYFPTNDILRSYLEPHWQDYHRTFGSRGFDGSHYPRAMPNAARHDAWPEDGTPPGSNLPLLQEQLLDRWNIEVGVLNPLVGAGEQRNLAFGAAFARATNDWQLAEWLDPDPRLRASIIVPWEDGELSAAEIDRWGSHPGFVHALLIARTKEPLGRRKYWPMYEAASRHDVPIAIHFGGAGGVPITGSGYPNHYIEDHGGMPQTFQSQVISLIFEGVFQEFPTLKFVLIEGGFAWIPPMLWRMDSAWRKLGGEVPHVTEPPSDLFRRHFWVSTQPMEEPFKPEQFRQLLGQMDMDDRLLFATDYPHWDFDAPDRAFPVPLDKDRRRKFMAENARELYKL</sequence>
<evidence type="ECO:0000256" key="1">
    <source>
        <dbReference type="ARBA" id="ARBA00023239"/>
    </source>
</evidence>
<evidence type="ECO:0000259" key="3">
    <source>
        <dbReference type="Pfam" id="PF04909"/>
    </source>
</evidence>
<protein>
    <submittedName>
        <fullName evidence="4">Amidohydrolase</fullName>
    </submittedName>
</protein>
<dbReference type="PANTHER" id="PTHR21240">
    <property type="entry name" value="2-AMINO-3-CARBOXYLMUCONATE-6-SEMIALDEHYDE DECARBOXYLASE"/>
    <property type="match status" value="1"/>
</dbReference>
<dbReference type="Gene3D" id="3.20.20.140">
    <property type="entry name" value="Metal-dependent hydrolases"/>
    <property type="match status" value="1"/>
</dbReference>
<dbReference type="SUPFAM" id="SSF51556">
    <property type="entry name" value="Metallo-dependent hydrolases"/>
    <property type="match status" value="1"/>
</dbReference>
<feature type="region of interest" description="Disordered" evidence="2">
    <location>
        <begin position="1"/>
        <end position="39"/>
    </location>
</feature>
<dbReference type="Pfam" id="PF04909">
    <property type="entry name" value="Amidohydro_2"/>
    <property type="match status" value="1"/>
</dbReference>
<dbReference type="AlphaFoldDB" id="A0A6B0Z1Q5"/>
<feature type="domain" description="Amidohydrolase-related" evidence="3">
    <location>
        <begin position="51"/>
        <end position="391"/>
    </location>
</feature>
<dbReference type="GO" id="GO:0019748">
    <property type="term" value="P:secondary metabolic process"/>
    <property type="evidence" value="ECO:0007669"/>
    <property type="project" value="TreeGrafter"/>
</dbReference>
<accession>A0A6B0Z1Q5</accession>
<evidence type="ECO:0000313" key="4">
    <source>
        <dbReference type="EMBL" id="MXY95578.1"/>
    </source>
</evidence>
<dbReference type="GO" id="GO:0005737">
    <property type="term" value="C:cytoplasm"/>
    <property type="evidence" value="ECO:0007669"/>
    <property type="project" value="TreeGrafter"/>
</dbReference>
<keyword evidence="1" id="KW-0456">Lyase</keyword>
<dbReference type="EMBL" id="VXRG01000161">
    <property type="protein sequence ID" value="MXY95578.1"/>
    <property type="molecule type" value="Genomic_DNA"/>
</dbReference>
<comment type="caution">
    <text evidence="4">The sequence shown here is derived from an EMBL/GenBank/DDBJ whole genome shotgun (WGS) entry which is preliminary data.</text>
</comment>
<reference evidence="4" key="1">
    <citation type="submission" date="2019-09" db="EMBL/GenBank/DDBJ databases">
        <title>Characterisation of the sponge microbiome using genome-centric metagenomics.</title>
        <authorList>
            <person name="Engelberts J.P."/>
            <person name="Robbins S.J."/>
            <person name="De Goeij J.M."/>
            <person name="Aranda M."/>
            <person name="Bell S.C."/>
            <person name="Webster N.S."/>
        </authorList>
    </citation>
    <scope>NUCLEOTIDE SEQUENCE</scope>
    <source>
        <strain evidence="4">SB0664_bin_27</strain>
    </source>
</reference>
<dbReference type="InterPro" id="IPR006680">
    <property type="entry name" value="Amidohydro-rel"/>
</dbReference>
<dbReference type="InterPro" id="IPR032465">
    <property type="entry name" value="ACMSD"/>
</dbReference>
<name>A0A6B0Z1Q5_9CHLR</name>
<evidence type="ECO:0000256" key="2">
    <source>
        <dbReference type="SAM" id="MobiDB-lite"/>
    </source>
</evidence>
<gene>
    <name evidence="4" type="ORF">F4Y42_19245</name>
</gene>